<dbReference type="InterPro" id="IPR007899">
    <property type="entry name" value="CHAD_dom"/>
</dbReference>
<protein>
    <submittedName>
        <fullName evidence="3">CHAD domain-containing protein</fullName>
    </submittedName>
</protein>
<feature type="domain" description="CYTH" evidence="1">
    <location>
        <begin position="5"/>
        <end position="204"/>
    </location>
</feature>
<sequence length="512" mass="55879">MVQSTRETERKYAAPAADDTSWLPDLTGVDGIASVVDRGTDGLDAVYYDTVDLRLTGTSATLRRRTGGADAGWHLKLPLSGDSREEVRAPLSDTVPDDLRDLVISRTRDAELVPVVRLRTERHRHELVDADGNALAELSVDAVEAASLLAGATRASWTELEVELAEDADPEVLKAVDKALRKAGVERASAPSKLARALEETAAGAPRLPDARAEKVVEGSAGDLVLRYLEQQVRTLVDLDPAVRRNRPDSVHRMRVACRRLRSVLRSYRSVLDREATDPVREELKWLAGELGAERDHEVLEKRLSSAVEALPRELVLGPVTARLQAWHVTKGAEARTRAQDALASPRYLSLLDSLAGLTARPPLRRKAARKPKAVLAKAVLEEYDRFAGRVRTALQTSPGADRDAALHQARKAAKKARYATEPARASLGRPAKRLGKRVKAVQKVLGDHQDSVVSRDELRRMAVAAGAAGEASFTWGLLYGREQAVAGERQRELPGAWARASDPALRKALKV</sequence>
<dbReference type="CDD" id="cd07374">
    <property type="entry name" value="CYTH-like_Pase"/>
    <property type="match status" value="1"/>
</dbReference>
<reference evidence="3 4" key="1">
    <citation type="submission" date="2024-10" db="EMBL/GenBank/DDBJ databases">
        <title>The Natural Products Discovery Center: Release of the First 8490 Sequenced Strains for Exploring Actinobacteria Biosynthetic Diversity.</title>
        <authorList>
            <person name="Kalkreuter E."/>
            <person name="Kautsar S.A."/>
            <person name="Yang D."/>
            <person name="Bader C.D."/>
            <person name="Teijaro C.N."/>
            <person name="Fluegel L."/>
            <person name="Davis C.M."/>
            <person name="Simpson J.R."/>
            <person name="Lauterbach L."/>
            <person name="Steele A.D."/>
            <person name="Gui C."/>
            <person name="Meng S."/>
            <person name="Li G."/>
            <person name="Viehrig K."/>
            <person name="Ye F."/>
            <person name="Su P."/>
            <person name="Kiefer A.F."/>
            <person name="Nichols A."/>
            <person name="Cepeda A.J."/>
            <person name="Yan W."/>
            <person name="Fan B."/>
            <person name="Jiang Y."/>
            <person name="Adhikari A."/>
            <person name="Zheng C.-J."/>
            <person name="Schuster L."/>
            <person name="Cowan T.M."/>
            <person name="Smanski M.J."/>
            <person name="Chevrette M.G."/>
            <person name="De Carvalho L.P.S."/>
            <person name="Shen B."/>
        </authorList>
    </citation>
    <scope>NUCLEOTIDE SEQUENCE [LARGE SCALE GENOMIC DNA]</scope>
    <source>
        <strain evidence="3 4">NPDC051599</strain>
    </source>
</reference>
<dbReference type="InterPro" id="IPR033469">
    <property type="entry name" value="CYTH-like_dom_sf"/>
</dbReference>
<dbReference type="Gene3D" id="1.40.20.10">
    <property type="entry name" value="CHAD domain"/>
    <property type="match status" value="1"/>
</dbReference>
<dbReference type="InterPro" id="IPR023577">
    <property type="entry name" value="CYTH_domain"/>
</dbReference>
<dbReference type="SUPFAM" id="SSF55154">
    <property type="entry name" value="CYTH-like phosphatases"/>
    <property type="match status" value="1"/>
</dbReference>
<evidence type="ECO:0000313" key="3">
    <source>
        <dbReference type="EMBL" id="MFI5675402.1"/>
    </source>
</evidence>
<gene>
    <name evidence="3" type="ORF">ACIA8P_12130</name>
</gene>
<dbReference type="EMBL" id="JBITDC010000004">
    <property type="protein sequence ID" value="MFI5675402.1"/>
    <property type="molecule type" value="Genomic_DNA"/>
</dbReference>
<comment type="caution">
    <text evidence="3">The sequence shown here is derived from an EMBL/GenBank/DDBJ whole genome shotgun (WGS) entry which is preliminary data.</text>
</comment>
<organism evidence="3 4">
    <name type="scientific">Streptomyces cellulosae</name>
    <dbReference type="NCBI Taxonomy" id="1968"/>
    <lineage>
        <taxon>Bacteria</taxon>
        <taxon>Bacillati</taxon>
        <taxon>Actinomycetota</taxon>
        <taxon>Actinomycetes</taxon>
        <taxon>Kitasatosporales</taxon>
        <taxon>Streptomycetaceae</taxon>
        <taxon>Streptomyces</taxon>
    </lineage>
</organism>
<dbReference type="Proteomes" id="UP001612415">
    <property type="component" value="Unassembled WGS sequence"/>
</dbReference>
<dbReference type="InterPro" id="IPR038186">
    <property type="entry name" value="CHAD_dom_sf"/>
</dbReference>
<feature type="domain" description="CHAD" evidence="2">
    <location>
        <begin position="218"/>
        <end position="503"/>
    </location>
</feature>
<evidence type="ECO:0000313" key="4">
    <source>
        <dbReference type="Proteomes" id="UP001612415"/>
    </source>
</evidence>
<name>A0ABW7XZ95_STRCE</name>
<dbReference type="SMART" id="SM01118">
    <property type="entry name" value="CYTH"/>
    <property type="match status" value="1"/>
</dbReference>
<evidence type="ECO:0000259" key="2">
    <source>
        <dbReference type="PROSITE" id="PS51708"/>
    </source>
</evidence>
<dbReference type="RefSeq" id="WP_398656212.1">
    <property type="nucleotide sequence ID" value="NZ_JBITDC010000004.1"/>
</dbReference>
<dbReference type="PROSITE" id="PS51707">
    <property type="entry name" value="CYTH"/>
    <property type="match status" value="1"/>
</dbReference>
<dbReference type="PROSITE" id="PS51708">
    <property type="entry name" value="CHAD"/>
    <property type="match status" value="1"/>
</dbReference>
<accession>A0ABW7XZ95</accession>
<dbReference type="SMART" id="SM00880">
    <property type="entry name" value="CHAD"/>
    <property type="match status" value="1"/>
</dbReference>
<dbReference type="PANTHER" id="PTHR39339">
    <property type="entry name" value="SLR1444 PROTEIN"/>
    <property type="match status" value="1"/>
</dbReference>
<dbReference type="Gene3D" id="2.40.320.10">
    <property type="entry name" value="Hypothetical Protein Pfu-838710-001"/>
    <property type="match status" value="1"/>
</dbReference>
<dbReference type="Pfam" id="PF01928">
    <property type="entry name" value="CYTH"/>
    <property type="match status" value="1"/>
</dbReference>
<keyword evidence="4" id="KW-1185">Reference proteome</keyword>
<dbReference type="Pfam" id="PF05235">
    <property type="entry name" value="CHAD"/>
    <property type="match status" value="1"/>
</dbReference>
<proteinExistence type="predicted"/>
<dbReference type="PANTHER" id="PTHR39339:SF1">
    <property type="entry name" value="CHAD DOMAIN-CONTAINING PROTEIN"/>
    <property type="match status" value="1"/>
</dbReference>
<evidence type="ECO:0000259" key="1">
    <source>
        <dbReference type="PROSITE" id="PS51707"/>
    </source>
</evidence>